<dbReference type="AlphaFoldDB" id="A0AAN9K599"/>
<dbReference type="Proteomes" id="UP001359559">
    <property type="component" value="Unassembled WGS sequence"/>
</dbReference>
<proteinExistence type="predicted"/>
<organism evidence="1 2">
    <name type="scientific">Clitoria ternatea</name>
    <name type="common">Butterfly pea</name>
    <dbReference type="NCBI Taxonomy" id="43366"/>
    <lineage>
        <taxon>Eukaryota</taxon>
        <taxon>Viridiplantae</taxon>
        <taxon>Streptophyta</taxon>
        <taxon>Embryophyta</taxon>
        <taxon>Tracheophyta</taxon>
        <taxon>Spermatophyta</taxon>
        <taxon>Magnoliopsida</taxon>
        <taxon>eudicotyledons</taxon>
        <taxon>Gunneridae</taxon>
        <taxon>Pentapetalae</taxon>
        <taxon>rosids</taxon>
        <taxon>fabids</taxon>
        <taxon>Fabales</taxon>
        <taxon>Fabaceae</taxon>
        <taxon>Papilionoideae</taxon>
        <taxon>50 kb inversion clade</taxon>
        <taxon>NPAAA clade</taxon>
        <taxon>indigoferoid/millettioid clade</taxon>
        <taxon>Phaseoleae</taxon>
        <taxon>Clitoria</taxon>
    </lineage>
</organism>
<comment type="caution">
    <text evidence="1">The sequence shown here is derived from an EMBL/GenBank/DDBJ whole genome shotgun (WGS) entry which is preliminary data.</text>
</comment>
<sequence length="92" mass="9902">MAKADALVSTINVLEKSGRANIGVVVMCCFNCVNAFEASELQTNLVEQTKSVSGKGKAACIRRGLVSFSLDSMSLAWYSVTDPYCRSLNNFA</sequence>
<evidence type="ECO:0000313" key="1">
    <source>
        <dbReference type="EMBL" id="KAK7310211.1"/>
    </source>
</evidence>
<keyword evidence="2" id="KW-1185">Reference proteome</keyword>
<protein>
    <submittedName>
        <fullName evidence="1">Uncharacterized protein</fullName>
    </submittedName>
</protein>
<gene>
    <name evidence="1" type="ORF">RJT34_07571</name>
</gene>
<accession>A0AAN9K599</accession>
<evidence type="ECO:0000313" key="2">
    <source>
        <dbReference type="Proteomes" id="UP001359559"/>
    </source>
</evidence>
<reference evidence="1 2" key="1">
    <citation type="submission" date="2024-01" db="EMBL/GenBank/DDBJ databases">
        <title>The genomes of 5 underutilized Papilionoideae crops provide insights into root nodulation and disease resistance.</title>
        <authorList>
            <person name="Yuan L."/>
        </authorList>
    </citation>
    <scope>NUCLEOTIDE SEQUENCE [LARGE SCALE GENOMIC DNA]</scope>
    <source>
        <strain evidence="1">LY-2023</strain>
        <tissue evidence="1">Leaf</tissue>
    </source>
</reference>
<name>A0AAN9K599_CLITE</name>
<dbReference type="EMBL" id="JAYKXN010000002">
    <property type="protein sequence ID" value="KAK7310211.1"/>
    <property type="molecule type" value="Genomic_DNA"/>
</dbReference>